<dbReference type="InterPro" id="IPR012954">
    <property type="entry name" value="BP28_C_dom"/>
</dbReference>
<keyword evidence="4 9" id="KW-0690">Ribosome biogenesis</keyword>
<dbReference type="Gene3D" id="1.25.10.10">
    <property type="entry name" value="Leucine-rich Repeat Variant"/>
    <property type="match status" value="1"/>
</dbReference>
<comment type="subcellular location">
    <subcellularLocation>
        <location evidence="1 9">Nucleus</location>
        <location evidence="1 9">Nucleolus</location>
    </subcellularLocation>
</comment>
<dbReference type="Proteomes" id="UP000777482">
    <property type="component" value="Unassembled WGS sequence"/>
</dbReference>
<dbReference type="SMART" id="SM01036">
    <property type="entry name" value="BP28CT"/>
    <property type="match status" value="1"/>
</dbReference>
<dbReference type="Pfam" id="PF12397">
    <property type="entry name" value="U3snoRNP10"/>
    <property type="match status" value="1"/>
</dbReference>
<dbReference type="PROSITE" id="PS50077">
    <property type="entry name" value="HEAT_REPEAT"/>
    <property type="match status" value="1"/>
</dbReference>
<comment type="similarity">
    <text evidence="2 9">Belongs to the HEATR1/UTP10 family.</text>
</comment>
<evidence type="ECO:0000256" key="5">
    <source>
        <dbReference type="ARBA" id="ARBA00022552"/>
    </source>
</evidence>
<keyword evidence="12" id="KW-1185">Reference proteome</keyword>
<evidence type="ECO:0000313" key="11">
    <source>
        <dbReference type="EMBL" id="KAG0653451.1"/>
    </source>
</evidence>
<dbReference type="Pfam" id="PF23243">
    <property type="entry name" value="HEAT_HEATR1"/>
    <property type="match status" value="1"/>
</dbReference>
<dbReference type="PANTHER" id="PTHR13457:SF1">
    <property type="entry name" value="HEAT REPEAT-CONTAINING PROTEIN 1"/>
    <property type="match status" value="1"/>
</dbReference>
<evidence type="ECO:0000256" key="9">
    <source>
        <dbReference type="RuleBase" id="RU367065"/>
    </source>
</evidence>
<dbReference type="InterPro" id="IPR056473">
    <property type="entry name" value="HEAT_Utp10/HEAT1"/>
</dbReference>
<dbReference type="GO" id="GO:0030515">
    <property type="term" value="F:snoRNA binding"/>
    <property type="evidence" value="ECO:0007669"/>
    <property type="project" value="TreeGrafter"/>
</dbReference>
<dbReference type="GO" id="GO:0034455">
    <property type="term" value="C:t-UTP complex"/>
    <property type="evidence" value="ECO:0007669"/>
    <property type="project" value="TreeGrafter"/>
</dbReference>
<protein>
    <recommendedName>
        <fullName evidence="3 9">U3 small nucleolar RNA-associated protein 10</fullName>
    </recommendedName>
</protein>
<feature type="repeat" description="HEAT" evidence="8">
    <location>
        <begin position="1649"/>
        <end position="1686"/>
    </location>
</feature>
<dbReference type="InterPro" id="IPR022125">
    <property type="entry name" value="U3snoRNP10_N"/>
</dbReference>
<keyword evidence="6 9" id="KW-0539">Nucleus</keyword>
<dbReference type="SUPFAM" id="SSF48371">
    <property type="entry name" value="ARM repeat"/>
    <property type="match status" value="1"/>
</dbReference>
<evidence type="ECO:0000256" key="1">
    <source>
        <dbReference type="ARBA" id="ARBA00004604"/>
    </source>
</evidence>
<evidence type="ECO:0000256" key="6">
    <source>
        <dbReference type="ARBA" id="ARBA00023242"/>
    </source>
</evidence>
<reference evidence="11 12" key="1">
    <citation type="submission" date="2020-11" db="EMBL/GenBank/DDBJ databases">
        <title>Kefir isolates.</title>
        <authorList>
            <person name="Marcisauskas S."/>
            <person name="Kim Y."/>
            <person name="Blasche S."/>
        </authorList>
    </citation>
    <scope>NUCLEOTIDE SEQUENCE [LARGE SCALE GENOMIC DNA]</scope>
    <source>
        <strain evidence="11 12">KR</strain>
    </source>
</reference>
<dbReference type="InterPro" id="IPR016024">
    <property type="entry name" value="ARM-type_fold"/>
</dbReference>
<dbReference type="GO" id="GO:0045943">
    <property type="term" value="P:positive regulation of transcription by RNA polymerase I"/>
    <property type="evidence" value="ECO:0007669"/>
    <property type="project" value="TreeGrafter"/>
</dbReference>
<feature type="domain" description="BP28 C-terminal" evidence="10">
    <location>
        <begin position="1815"/>
        <end position="1968"/>
    </location>
</feature>
<sequence length="2121" mass="229086">MSTSLAAQLQARKTVDSARLQSAKTLKNPPSFIFTPRHASSVTNADLHALAANAWDQLAAIDPFFAAHFKEILGEQAKTLDRTGLTKEENDKVGKTVDRVLRALGKHLLLKPAGVVLEWLIRRFRVQDFNVPGLLALFFPYHATAHFPSALTVIPESNLTGTAFEALIPAKKTLAPLPLVGLVDLFPPFSRSTLARPLLDFVLHLPLDYLKNGETPHRALTAFWLQAIAAYLDRAGTRLPDGERAAVLSTILEVLRSARSAPDTLIASYILVARFALHNPFDAETLRVVLKGVVTNRARSHVADEETDAALVTTLVVISQLGEEDLEVGGGKKFLGNSGWKSLVKTARLDELLVQLANQYDAERFMKPFLQTLAEDALTSEDSLALLSAILMPRPAPDSDEMMTLPSTLIPILLGSCFAAILSDSNATSSALQRPLGQVYQRYPAVWTAQSAVYTARAKASSDETAVSRLMQAMNGVLGGSSDSTSALVLSASAPDVALRVQALKDILKDAETIEAQGNGAFVHDTLVARLAEPEHDIAQVLFAKSTLGTMHKVLAGDEILAAMQPALQTSRDKYLALALAYLAGPFVQHFPDQADAVVQQVFWPRLLATKTDARKHAVAASALRGSKLEQTHAWLKGTTSALVTKQEDVTAETNDKIVEAVAKNLAASGAAELDTAISFLLQRVGANDKLAIVVALRLASKVEKSRRVDFVSKVLHMLRVVDTGLDVVATEESPLELVSDANSGALSPAVQQALYARSGDDKTIRLLQGALIVGGLKSVHPVKEASWSWLSSAVSSEEVVEYRVLCRDVYKAAHSHSGSKGAQALSNALLETLFGALVTEDAIAFLASIYTDAAVPVELRVAALRDAAVFIEVLSAATAKPKGKLVDWQVTIPSLVVALADVGDDKRVRVEALKTLAVAQSNLKVGQAAKVGSVYGRDKFYGEKTTSAHLKYLELADVTTYLDKLLASKAELTLSPTHLRILHASILDAASEKESPKKRKQVLSAKVAAYLVSHVACWKTSLSARIRLLQALEGVKDKEKSVALVALVAEAIEAGPAQVQRDPEAETEYARLVLAPYDGASRKWLEGEDTQAVEVLVTAVEVQDIAGLRAALRKEGLRLIAKSVFAVVRADTRLELLKRLIRLSIGTEARVANDVTACLRLLKPDGETLAAYLADIKSSLAPPAAKGAKRGRVSVGGTASSTSRAERLPELIALLESVDIADVAASHALLLNLFEILASLVDLPSAPGQTDVSYPGQLVLTALSRVVDKVTPESGITGDSIRMTPVLDFMRSSVNPQTYHQSLLLLAQLGPLVPDQLVHNVMPIFTFMGANVLQRDDAYSLRVVDQTLDSIIPALVKATQKTARGRDALLKELKELLRSFTDAAAHVPRHRRINLFVRLVETLGPKEFLSAIVMLLVDKEGKATFDSTALPLALVEHFAVDVQLAAYRQIVDELTEILNLEVSFLSDSTTETPSPAQAKEQATNLLGALGYILEAKQLLSKVDSARAAGSETVDPSLTELVRGLLDLASAIAPAFSAEDRLELSEAAEYDVHAAIALLSIKAFADALLWLLEMADPSVQPRVFALLRTRLPHVKPTRRADLTPAIIAVIETAQTRLGEDGETLEITLETLETIADAAVAEEDAALAKIVPSLVSLAGDEQKTAHTRSKALEVLKKLTHRLGPRLIPLVGKLVPFALGLLHAQAQAGAASVEAIVAGAYETLEGLFVSVPAFIGGQLDKIFSAALSTDVMALSAHRGAQVTKARATLLSTAAKKLPAKTLFPAIVRLHASLSGREREPLLGLLDLLNRALRHGKTNDVADHYRSIFKLFLTVFDLRRVHSDALEQNDVVAVEDHALGAFVQFILKLNEQLFRPLFLRTYDWAVIDLAEEEDAAAAASGLVARRTVLYRIVDRLLGQLKSIFVPYFAFMLDQTVDLLEQAAKGEMRDPALWAAVASALTKAFEFDENGESLFPVAYDAEQKADLFSLPSGFWTPARLAKLATPIAQQLEVPTAVAPTESYHSLVTAYVSLLGSHESHLKTFNSRLLHLTRSDDLRVKRAALDTLDVVWEEVGDGMLGLVPETTPFLAETREETEGGVEAATRKLVKRIEEHLGESLDEYLEQ</sequence>
<keyword evidence="7 9" id="KW-0687">Ribonucleoprotein</keyword>
<comment type="function">
    <text evidence="9">Involved in nucleolar processing of pre-18S ribosomal RNA.</text>
</comment>
<evidence type="ECO:0000256" key="7">
    <source>
        <dbReference type="ARBA" id="ARBA00023274"/>
    </source>
</evidence>
<dbReference type="GO" id="GO:0030686">
    <property type="term" value="C:90S preribosome"/>
    <property type="evidence" value="ECO:0007669"/>
    <property type="project" value="TreeGrafter"/>
</dbReference>
<dbReference type="OrthoDB" id="31183at2759"/>
<proteinExistence type="inferred from homology"/>
<evidence type="ECO:0000259" key="10">
    <source>
        <dbReference type="SMART" id="SM01036"/>
    </source>
</evidence>
<evidence type="ECO:0000313" key="12">
    <source>
        <dbReference type="Proteomes" id="UP000777482"/>
    </source>
</evidence>
<evidence type="ECO:0000256" key="2">
    <source>
        <dbReference type="ARBA" id="ARBA00010559"/>
    </source>
</evidence>
<comment type="subunit">
    <text evidence="9">Component of the ribosomal small subunit (SSU) processome.</text>
</comment>
<dbReference type="Pfam" id="PF08146">
    <property type="entry name" value="BP28CT"/>
    <property type="match status" value="1"/>
</dbReference>
<comment type="caution">
    <text evidence="11">The sequence shown here is derived from an EMBL/GenBank/DDBJ whole genome shotgun (WGS) entry which is preliminary data.</text>
</comment>
<evidence type="ECO:0000256" key="4">
    <source>
        <dbReference type="ARBA" id="ARBA00022517"/>
    </source>
</evidence>
<dbReference type="GO" id="GO:0000462">
    <property type="term" value="P:maturation of SSU-rRNA from tricistronic rRNA transcript (SSU-rRNA, 5.8S rRNA, LSU-rRNA)"/>
    <property type="evidence" value="ECO:0007669"/>
    <property type="project" value="TreeGrafter"/>
</dbReference>
<dbReference type="InterPro" id="IPR040191">
    <property type="entry name" value="UTP10"/>
</dbReference>
<name>A0A9P6VSC6_RHOMI</name>
<organism evidence="11 12">
    <name type="scientific">Rhodotorula mucilaginosa</name>
    <name type="common">Yeast</name>
    <name type="synonym">Rhodotorula rubra</name>
    <dbReference type="NCBI Taxonomy" id="5537"/>
    <lineage>
        <taxon>Eukaryota</taxon>
        <taxon>Fungi</taxon>
        <taxon>Dikarya</taxon>
        <taxon>Basidiomycota</taxon>
        <taxon>Pucciniomycotina</taxon>
        <taxon>Microbotryomycetes</taxon>
        <taxon>Sporidiobolales</taxon>
        <taxon>Sporidiobolaceae</taxon>
        <taxon>Rhodotorula</taxon>
    </lineage>
</organism>
<gene>
    <name evidence="11" type="primary">UTP10</name>
    <name evidence="11" type="ORF">C6P46_002767</name>
</gene>
<dbReference type="InterPro" id="IPR011989">
    <property type="entry name" value="ARM-like"/>
</dbReference>
<dbReference type="InterPro" id="IPR021133">
    <property type="entry name" value="HEAT_type_2"/>
</dbReference>
<accession>A0A9P6VSC6</accession>
<dbReference type="GO" id="GO:0032040">
    <property type="term" value="C:small-subunit processome"/>
    <property type="evidence" value="ECO:0007669"/>
    <property type="project" value="TreeGrafter"/>
</dbReference>
<dbReference type="EMBL" id="PUHQ01000204">
    <property type="protein sequence ID" value="KAG0653451.1"/>
    <property type="molecule type" value="Genomic_DNA"/>
</dbReference>
<evidence type="ECO:0000256" key="8">
    <source>
        <dbReference type="PROSITE-ProRule" id="PRU00103"/>
    </source>
</evidence>
<dbReference type="PANTHER" id="PTHR13457">
    <property type="entry name" value="BAP28"/>
    <property type="match status" value="1"/>
</dbReference>
<keyword evidence="5 9" id="KW-0698">rRNA processing</keyword>
<evidence type="ECO:0000256" key="3">
    <source>
        <dbReference type="ARBA" id="ARBA00015399"/>
    </source>
</evidence>